<dbReference type="PROSITE" id="PS00356">
    <property type="entry name" value="HTH_LACI_1"/>
    <property type="match status" value="1"/>
</dbReference>
<dbReference type="Pfam" id="PF13377">
    <property type="entry name" value="Peripla_BP_3"/>
    <property type="match status" value="1"/>
</dbReference>
<dbReference type="AlphaFoldDB" id="A0A174T8P2"/>
<dbReference type="GO" id="GO:0000976">
    <property type="term" value="F:transcription cis-regulatory region binding"/>
    <property type="evidence" value="ECO:0007669"/>
    <property type="project" value="TreeGrafter"/>
</dbReference>
<dbReference type="PANTHER" id="PTHR30146:SF148">
    <property type="entry name" value="HTH-TYPE TRANSCRIPTIONAL REPRESSOR PURR-RELATED"/>
    <property type="match status" value="1"/>
</dbReference>
<dbReference type="SUPFAM" id="SSF53822">
    <property type="entry name" value="Periplasmic binding protein-like I"/>
    <property type="match status" value="1"/>
</dbReference>
<dbReference type="OrthoDB" id="56125at2"/>
<accession>A0A174T8P2</accession>
<dbReference type="Proteomes" id="UP000260828">
    <property type="component" value="Unassembled WGS sequence"/>
</dbReference>
<reference evidence="6 9" key="1">
    <citation type="submission" date="2015-09" db="EMBL/GenBank/DDBJ databases">
        <authorList>
            <consortium name="Pathogen Informatics"/>
        </authorList>
    </citation>
    <scope>NUCLEOTIDE SEQUENCE [LARGE SCALE GENOMIC DNA]</scope>
    <source>
        <strain evidence="6 9">2789STDY5834939</strain>
    </source>
</reference>
<dbReference type="PROSITE" id="PS50932">
    <property type="entry name" value="HTH_LACI_2"/>
    <property type="match status" value="1"/>
</dbReference>
<evidence type="ECO:0000313" key="10">
    <source>
        <dbReference type="Proteomes" id="UP000196386"/>
    </source>
</evidence>
<keyword evidence="4" id="KW-0804">Transcription</keyword>
<dbReference type="EMBL" id="NFKP01000014">
    <property type="protein sequence ID" value="OUP68841.1"/>
    <property type="molecule type" value="Genomic_DNA"/>
</dbReference>
<dbReference type="Pfam" id="PF00356">
    <property type="entry name" value="LacI"/>
    <property type="match status" value="1"/>
</dbReference>
<reference evidence="7" key="3">
    <citation type="journal article" date="2018" name="BMC Genomics">
        <title>Whole genome sequencing and function prediction of 133 gut anaerobes isolated from chicken caecum in pure cultures.</title>
        <authorList>
            <person name="Medvecky M."/>
            <person name="Cejkova D."/>
            <person name="Polansky O."/>
            <person name="Karasova D."/>
            <person name="Kubasova T."/>
            <person name="Cizek A."/>
            <person name="Rychlik I."/>
        </authorList>
    </citation>
    <scope>NUCLEOTIDE SEQUENCE</scope>
    <source>
        <strain evidence="7">An175</strain>
    </source>
</reference>
<feature type="domain" description="HTH lacI-type" evidence="5">
    <location>
        <begin position="1"/>
        <end position="55"/>
    </location>
</feature>
<dbReference type="Gene3D" id="3.40.50.2300">
    <property type="match status" value="2"/>
</dbReference>
<dbReference type="PANTHER" id="PTHR30146">
    <property type="entry name" value="LACI-RELATED TRANSCRIPTIONAL REPRESSOR"/>
    <property type="match status" value="1"/>
</dbReference>
<gene>
    <name evidence="6" type="primary">degA_3</name>
    <name evidence="7" type="ORF">B5F11_12020</name>
    <name evidence="8" type="ORF">DXC40_08435</name>
    <name evidence="6" type="ORF">ERS852551_02890</name>
</gene>
<dbReference type="CDD" id="cd01392">
    <property type="entry name" value="HTH_LacI"/>
    <property type="match status" value="1"/>
</dbReference>
<evidence type="ECO:0000256" key="4">
    <source>
        <dbReference type="ARBA" id="ARBA00023163"/>
    </source>
</evidence>
<evidence type="ECO:0000313" key="8">
    <source>
        <dbReference type="EMBL" id="RGE68349.1"/>
    </source>
</evidence>
<evidence type="ECO:0000256" key="2">
    <source>
        <dbReference type="ARBA" id="ARBA00023015"/>
    </source>
</evidence>
<protein>
    <submittedName>
        <fullName evidence="6">Degradation activator</fullName>
    </submittedName>
    <submittedName>
        <fullName evidence="7">LacI family transcriptional regulator</fullName>
    </submittedName>
</protein>
<evidence type="ECO:0000313" key="6">
    <source>
        <dbReference type="EMBL" id="CUQ04457.1"/>
    </source>
</evidence>
<sequence>MNLREIAKQAGVSLTTVSLVLNGKPGISSETRERVKDLLRQNGYDVEGKSKSNRSICFLKYLRHAHLVNGNPGFVTQIMDAVEQECRKSGYDLQVVTIDASLSSAALKELIGKPAIKGTIFLGTELIPNDMAPFLPLEKPLLVVDNSLSCLPVSSVTMDNQQAIFSVVEHLAQLGYKKIGFFYNSLPASNDQERRAAFQNAMHHLGLPFDTRLVFPVFPTMEGAYRSTRELLEAGVALPSAIVANNDSIAIGAMRALKDFGLRVPEDISIVGFDGLPFSALADPPLTTVNVSCEDIGYWAMQILLNTINGLCTTPCKMVVGTQLNVRGSTIPAHPVRPHPLLLPD</sequence>
<keyword evidence="2" id="KW-0805">Transcription regulation</keyword>
<dbReference type="EMBL" id="CZBE01000022">
    <property type="protein sequence ID" value="CUQ04457.1"/>
    <property type="molecule type" value="Genomic_DNA"/>
</dbReference>
<organism evidence="6 9">
    <name type="scientific">Anaerotruncus colihominis</name>
    <dbReference type="NCBI Taxonomy" id="169435"/>
    <lineage>
        <taxon>Bacteria</taxon>
        <taxon>Bacillati</taxon>
        <taxon>Bacillota</taxon>
        <taxon>Clostridia</taxon>
        <taxon>Eubacteriales</taxon>
        <taxon>Oscillospiraceae</taxon>
        <taxon>Anaerotruncus</taxon>
    </lineage>
</organism>
<evidence type="ECO:0000256" key="1">
    <source>
        <dbReference type="ARBA" id="ARBA00022491"/>
    </source>
</evidence>
<dbReference type="Proteomes" id="UP000095765">
    <property type="component" value="Unassembled WGS sequence"/>
</dbReference>
<evidence type="ECO:0000313" key="9">
    <source>
        <dbReference type="Proteomes" id="UP000095765"/>
    </source>
</evidence>
<dbReference type="InterPro" id="IPR000843">
    <property type="entry name" value="HTH_LacI"/>
</dbReference>
<evidence type="ECO:0000259" key="5">
    <source>
        <dbReference type="PROSITE" id="PS50932"/>
    </source>
</evidence>
<reference evidence="8 11" key="4">
    <citation type="submission" date="2018-08" db="EMBL/GenBank/DDBJ databases">
        <title>A genome reference for cultivated species of the human gut microbiota.</title>
        <authorList>
            <person name="Zou Y."/>
            <person name="Xue W."/>
            <person name="Luo G."/>
        </authorList>
    </citation>
    <scope>NUCLEOTIDE SEQUENCE [LARGE SCALE GENOMIC DNA]</scope>
    <source>
        <strain evidence="8 11">TF05-12AC</strain>
    </source>
</reference>
<name>A0A174T8P2_9FIRM</name>
<dbReference type="Proteomes" id="UP000196386">
    <property type="component" value="Unassembled WGS sequence"/>
</dbReference>
<dbReference type="RefSeq" id="WP_006873699.1">
    <property type="nucleotide sequence ID" value="NZ_CABIWA010000010.1"/>
</dbReference>
<evidence type="ECO:0000313" key="11">
    <source>
        <dbReference type="Proteomes" id="UP000260828"/>
    </source>
</evidence>
<dbReference type="InterPro" id="IPR046335">
    <property type="entry name" value="LacI/GalR-like_sensor"/>
</dbReference>
<dbReference type="GO" id="GO:0003700">
    <property type="term" value="F:DNA-binding transcription factor activity"/>
    <property type="evidence" value="ECO:0007669"/>
    <property type="project" value="TreeGrafter"/>
</dbReference>
<reference evidence="10" key="2">
    <citation type="submission" date="2017-04" db="EMBL/GenBank/DDBJ databases">
        <title>Function of individual gut microbiota members based on whole genome sequencing of pure cultures obtained from chicken caecum.</title>
        <authorList>
            <person name="Medvecky M."/>
            <person name="Cejkova D."/>
            <person name="Polansky O."/>
            <person name="Karasova D."/>
            <person name="Kubasova T."/>
            <person name="Cizek A."/>
            <person name="Rychlik I."/>
        </authorList>
    </citation>
    <scope>NUCLEOTIDE SEQUENCE [LARGE SCALE GENOMIC DNA]</scope>
    <source>
        <strain evidence="10">An175</strain>
    </source>
</reference>
<dbReference type="InterPro" id="IPR010982">
    <property type="entry name" value="Lambda_DNA-bd_dom_sf"/>
</dbReference>
<evidence type="ECO:0000256" key="3">
    <source>
        <dbReference type="ARBA" id="ARBA00023125"/>
    </source>
</evidence>
<keyword evidence="1" id="KW-0678">Repressor</keyword>
<proteinExistence type="predicted"/>
<dbReference type="SUPFAM" id="SSF47413">
    <property type="entry name" value="lambda repressor-like DNA-binding domains"/>
    <property type="match status" value="1"/>
</dbReference>
<dbReference type="Gene3D" id="1.10.260.40">
    <property type="entry name" value="lambda repressor-like DNA-binding domains"/>
    <property type="match status" value="1"/>
</dbReference>
<keyword evidence="3" id="KW-0238">DNA-binding</keyword>
<dbReference type="EMBL" id="QVME01000003">
    <property type="protein sequence ID" value="RGE68349.1"/>
    <property type="molecule type" value="Genomic_DNA"/>
</dbReference>
<evidence type="ECO:0000313" key="7">
    <source>
        <dbReference type="EMBL" id="OUP68841.1"/>
    </source>
</evidence>
<dbReference type="SMART" id="SM00354">
    <property type="entry name" value="HTH_LACI"/>
    <property type="match status" value="1"/>
</dbReference>
<dbReference type="InterPro" id="IPR028082">
    <property type="entry name" value="Peripla_BP_I"/>
</dbReference>